<evidence type="ECO:0000256" key="5">
    <source>
        <dbReference type="PROSITE-ProRule" id="PRU00335"/>
    </source>
</evidence>
<dbReference type="PROSITE" id="PS50977">
    <property type="entry name" value="HTH_TETR_2"/>
    <property type="match status" value="1"/>
</dbReference>
<dbReference type="InterPro" id="IPR001647">
    <property type="entry name" value="HTH_TetR"/>
</dbReference>
<dbReference type="InterPro" id="IPR036271">
    <property type="entry name" value="Tet_transcr_reg_TetR-rel_C_sf"/>
</dbReference>
<evidence type="ECO:0000256" key="3">
    <source>
        <dbReference type="ARBA" id="ARBA00023125"/>
    </source>
</evidence>
<dbReference type="EMBL" id="JAUQOM010000051">
    <property type="protein sequence ID" value="MDO7837601.1"/>
    <property type="molecule type" value="Genomic_DNA"/>
</dbReference>
<feature type="domain" description="HTH tetR-type" evidence="6">
    <location>
        <begin position="1"/>
        <end position="55"/>
    </location>
</feature>
<protein>
    <submittedName>
        <fullName evidence="7">TetR/AcrR family transcriptional regulator</fullName>
    </submittedName>
</protein>
<evidence type="ECO:0000313" key="7">
    <source>
        <dbReference type="EMBL" id="MDO7837601.1"/>
    </source>
</evidence>
<sequence length="181" mass="20056">MLEVAARTLNRIGVSSVSLPAIAKELGVSRAALYYYFDDQEDLVFQSYRRTCEILEQHLVDAEDAGGDSIAILASFLDRALATNGPEIAALNDVAYLGEERRASILQQVGQVRARLTDILDDGVRRGHLRPCSNTIVAGAILGLVFWRPTARIWRLCCKDWRQSEVGCRSAPIRRLLRNGG</sequence>
<reference evidence="7" key="1">
    <citation type="submission" date="2023-07" db="EMBL/GenBank/DDBJ databases">
        <title>Bacterial whole genome sequence for Sphingobium sp. HBC34.</title>
        <authorList>
            <person name="Le V."/>
            <person name="Ko S.-R."/>
            <person name="Ahn C.-Y."/>
            <person name="Oh H.-M."/>
        </authorList>
    </citation>
    <scope>NUCLEOTIDE SEQUENCE</scope>
    <source>
        <strain evidence="7">HBC34</strain>
    </source>
</reference>
<dbReference type="Pfam" id="PF00440">
    <property type="entry name" value="TetR_N"/>
    <property type="match status" value="1"/>
</dbReference>
<keyword evidence="4" id="KW-0804">Transcription</keyword>
<dbReference type="Gene3D" id="1.10.357.10">
    <property type="entry name" value="Tetracycline Repressor, domain 2"/>
    <property type="match status" value="1"/>
</dbReference>
<dbReference type="SUPFAM" id="SSF46689">
    <property type="entry name" value="Homeodomain-like"/>
    <property type="match status" value="1"/>
</dbReference>
<evidence type="ECO:0000313" key="8">
    <source>
        <dbReference type="Proteomes" id="UP001176471"/>
    </source>
</evidence>
<keyword evidence="1" id="KW-0678">Repressor</keyword>
<dbReference type="RefSeq" id="WP_304537805.1">
    <property type="nucleotide sequence ID" value="NZ_JAUQOM010000051.1"/>
</dbReference>
<dbReference type="SUPFAM" id="SSF48498">
    <property type="entry name" value="Tetracyclin repressor-like, C-terminal domain"/>
    <property type="match status" value="1"/>
</dbReference>
<dbReference type="InterPro" id="IPR009057">
    <property type="entry name" value="Homeodomain-like_sf"/>
</dbReference>
<evidence type="ECO:0000256" key="1">
    <source>
        <dbReference type="ARBA" id="ARBA00022491"/>
    </source>
</evidence>
<dbReference type="PRINTS" id="PR00455">
    <property type="entry name" value="HTHTETR"/>
</dbReference>
<keyword evidence="2" id="KW-0805">Transcription regulation</keyword>
<gene>
    <name evidence="7" type="ORF">Q4610_21445</name>
</gene>
<comment type="caution">
    <text evidence="7">The sequence shown here is derived from an EMBL/GenBank/DDBJ whole genome shotgun (WGS) entry which is preliminary data.</text>
</comment>
<dbReference type="Gene3D" id="1.10.10.60">
    <property type="entry name" value="Homeodomain-like"/>
    <property type="match status" value="1"/>
</dbReference>
<dbReference type="PROSITE" id="PS01081">
    <property type="entry name" value="HTH_TETR_1"/>
    <property type="match status" value="1"/>
</dbReference>
<organism evidence="7 8">
    <name type="scientific">Sphingobium cyanobacteriorum</name>
    <dbReference type="NCBI Taxonomy" id="3063954"/>
    <lineage>
        <taxon>Bacteria</taxon>
        <taxon>Pseudomonadati</taxon>
        <taxon>Pseudomonadota</taxon>
        <taxon>Alphaproteobacteria</taxon>
        <taxon>Sphingomonadales</taxon>
        <taxon>Sphingomonadaceae</taxon>
        <taxon>Sphingobium</taxon>
    </lineage>
</organism>
<dbReference type="InterPro" id="IPR041490">
    <property type="entry name" value="KstR2_TetR_C"/>
</dbReference>
<dbReference type="Proteomes" id="UP001176471">
    <property type="component" value="Unassembled WGS sequence"/>
</dbReference>
<proteinExistence type="predicted"/>
<dbReference type="PANTHER" id="PTHR30055">
    <property type="entry name" value="HTH-TYPE TRANSCRIPTIONAL REGULATOR RUTR"/>
    <property type="match status" value="1"/>
</dbReference>
<name>A0ABT8ZSV1_9SPHN</name>
<evidence type="ECO:0000256" key="4">
    <source>
        <dbReference type="ARBA" id="ARBA00023163"/>
    </source>
</evidence>
<evidence type="ECO:0000256" key="2">
    <source>
        <dbReference type="ARBA" id="ARBA00023015"/>
    </source>
</evidence>
<dbReference type="InterPro" id="IPR023772">
    <property type="entry name" value="DNA-bd_HTH_TetR-type_CS"/>
</dbReference>
<keyword evidence="8" id="KW-1185">Reference proteome</keyword>
<feature type="DNA-binding region" description="H-T-H motif" evidence="5">
    <location>
        <begin position="18"/>
        <end position="37"/>
    </location>
</feature>
<accession>A0ABT8ZSV1</accession>
<keyword evidence="3 5" id="KW-0238">DNA-binding</keyword>
<dbReference type="PANTHER" id="PTHR30055:SF175">
    <property type="entry name" value="HTH-TYPE TRANSCRIPTIONAL REPRESSOR KSTR2"/>
    <property type="match status" value="1"/>
</dbReference>
<dbReference type="InterPro" id="IPR050109">
    <property type="entry name" value="HTH-type_TetR-like_transc_reg"/>
</dbReference>
<evidence type="ECO:0000259" key="6">
    <source>
        <dbReference type="PROSITE" id="PS50977"/>
    </source>
</evidence>
<dbReference type="Pfam" id="PF17932">
    <property type="entry name" value="TetR_C_24"/>
    <property type="match status" value="1"/>
</dbReference>